<feature type="transmembrane region" description="Helical" evidence="5">
    <location>
        <begin position="60"/>
        <end position="78"/>
    </location>
</feature>
<dbReference type="NCBIfam" id="NF002586">
    <property type="entry name" value="PRK02237.1"/>
    <property type="match status" value="1"/>
</dbReference>
<keyword evidence="4 5" id="KW-0472">Membrane</keyword>
<dbReference type="AlphaFoldDB" id="A0A2S7T2K1"/>
<evidence type="ECO:0000313" key="6">
    <source>
        <dbReference type="EMBL" id="PQJ13158.1"/>
    </source>
</evidence>
<comment type="similarity">
    <text evidence="5">Belongs to the UPF0060 family.</text>
</comment>
<evidence type="ECO:0000256" key="2">
    <source>
        <dbReference type="ARBA" id="ARBA00022692"/>
    </source>
</evidence>
<feature type="transmembrane region" description="Helical" evidence="5">
    <location>
        <begin position="32"/>
        <end position="54"/>
    </location>
</feature>
<dbReference type="Proteomes" id="UP000239872">
    <property type="component" value="Unassembled WGS sequence"/>
</dbReference>
<comment type="caution">
    <text evidence="6">The sequence shown here is derived from an EMBL/GenBank/DDBJ whole genome shotgun (WGS) entry which is preliminary data.</text>
</comment>
<organism evidence="6 7">
    <name type="scientific">Flavipsychrobacter stenotrophus</name>
    <dbReference type="NCBI Taxonomy" id="2077091"/>
    <lineage>
        <taxon>Bacteria</taxon>
        <taxon>Pseudomonadati</taxon>
        <taxon>Bacteroidota</taxon>
        <taxon>Chitinophagia</taxon>
        <taxon>Chitinophagales</taxon>
        <taxon>Chitinophagaceae</taxon>
        <taxon>Flavipsychrobacter</taxon>
    </lineage>
</organism>
<sequence>MLRSIGFFILAGACEIIGGYLVWKVLKDNQPFYLAILGAILLAVYGGIATLQPAGFGRTYAAYGGVFIVMSLFWAWLAEKTKPDFYDIAGAIIVLTGVAIIFYAPRN</sequence>
<dbReference type="Pfam" id="PF02694">
    <property type="entry name" value="UPF0060"/>
    <property type="match status" value="1"/>
</dbReference>
<evidence type="ECO:0000256" key="5">
    <source>
        <dbReference type="HAMAP-Rule" id="MF_00010"/>
    </source>
</evidence>
<gene>
    <name evidence="6" type="ORF">CJD36_002420</name>
</gene>
<dbReference type="EMBL" id="PPSL01000001">
    <property type="protein sequence ID" value="PQJ13158.1"/>
    <property type="molecule type" value="Genomic_DNA"/>
</dbReference>
<dbReference type="PANTHER" id="PTHR36116">
    <property type="entry name" value="UPF0060 MEMBRANE PROTEIN YNFA"/>
    <property type="match status" value="1"/>
</dbReference>
<reference evidence="6 7" key="1">
    <citation type="submission" date="2018-01" db="EMBL/GenBank/DDBJ databases">
        <title>A novel member of the phylum Bacteroidetes isolated from glacier ice.</title>
        <authorList>
            <person name="Liu Q."/>
            <person name="Xin Y.-H."/>
        </authorList>
    </citation>
    <scope>NUCLEOTIDE SEQUENCE [LARGE SCALE GENOMIC DNA]</scope>
    <source>
        <strain evidence="6 7">RB1R16</strain>
    </source>
</reference>
<keyword evidence="2 5" id="KW-0812">Transmembrane</keyword>
<evidence type="ECO:0000256" key="1">
    <source>
        <dbReference type="ARBA" id="ARBA00022475"/>
    </source>
</evidence>
<dbReference type="OrthoDB" id="123240at2"/>
<keyword evidence="7" id="KW-1185">Reference proteome</keyword>
<dbReference type="InterPro" id="IPR037185">
    <property type="entry name" value="EmrE-like"/>
</dbReference>
<accession>A0A2S7T2K1</accession>
<comment type="subcellular location">
    <subcellularLocation>
        <location evidence="5">Cell membrane</location>
        <topology evidence="5">Multi-pass membrane protein</topology>
    </subcellularLocation>
</comment>
<dbReference type="HAMAP" id="MF_00010">
    <property type="entry name" value="UPF0060"/>
    <property type="match status" value="1"/>
</dbReference>
<protein>
    <submittedName>
        <fullName evidence="6">YnfA family protein</fullName>
    </submittedName>
</protein>
<dbReference type="GO" id="GO:0005886">
    <property type="term" value="C:plasma membrane"/>
    <property type="evidence" value="ECO:0007669"/>
    <property type="project" value="UniProtKB-SubCell"/>
</dbReference>
<name>A0A2S7T2K1_9BACT</name>
<dbReference type="PANTHER" id="PTHR36116:SF1">
    <property type="entry name" value="UPF0060 MEMBRANE PROTEIN YNFA"/>
    <property type="match status" value="1"/>
</dbReference>
<evidence type="ECO:0000313" key="7">
    <source>
        <dbReference type="Proteomes" id="UP000239872"/>
    </source>
</evidence>
<evidence type="ECO:0000256" key="4">
    <source>
        <dbReference type="ARBA" id="ARBA00023136"/>
    </source>
</evidence>
<keyword evidence="3 5" id="KW-1133">Transmembrane helix</keyword>
<dbReference type="InterPro" id="IPR003844">
    <property type="entry name" value="UPF0060"/>
</dbReference>
<keyword evidence="1 5" id="KW-1003">Cell membrane</keyword>
<proteinExistence type="inferred from homology"/>
<evidence type="ECO:0000256" key="3">
    <source>
        <dbReference type="ARBA" id="ARBA00022989"/>
    </source>
</evidence>
<dbReference type="SUPFAM" id="SSF103481">
    <property type="entry name" value="Multidrug resistance efflux transporter EmrE"/>
    <property type="match status" value="1"/>
</dbReference>
<feature type="transmembrane region" description="Helical" evidence="5">
    <location>
        <begin position="85"/>
        <end position="104"/>
    </location>
</feature>
<feature type="transmembrane region" description="Helical" evidence="5">
    <location>
        <begin position="6"/>
        <end position="23"/>
    </location>
</feature>